<reference evidence="2 3" key="1">
    <citation type="journal article" date="2021" name="Elife">
        <title>Chloroplast acquisition without the gene transfer in kleptoplastic sea slugs, Plakobranchus ocellatus.</title>
        <authorList>
            <person name="Maeda T."/>
            <person name="Takahashi S."/>
            <person name="Yoshida T."/>
            <person name="Shimamura S."/>
            <person name="Takaki Y."/>
            <person name="Nagai Y."/>
            <person name="Toyoda A."/>
            <person name="Suzuki Y."/>
            <person name="Arimoto A."/>
            <person name="Ishii H."/>
            <person name="Satoh N."/>
            <person name="Nishiyama T."/>
            <person name="Hasebe M."/>
            <person name="Maruyama T."/>
            <person name="Minagawa J."/>
            <person name="Obokata J."/>
            <person name="Shigenobu S."/>
        </authorList>
    </citation>
    <scope>NUCLEOTIDE SEQUENCE [LARGE SCALE GENOMIC DNA]</scope>
</reference>
<evidence type="ECO:0000313" key="2">
    <source>
        <dbReference type="EMBL" id="GFO22052.1"/>
    </source>
</evidence>
<protein>
    <submittedName>
        <fullName evidence="2">Uncharacterized protein</fullName>
    </submittedName>
</protein>
<dbReference type="AlphaFoldDB" id="A0AAV4BST8"/>
<keyword evidence="3" id="KW-1185">Reference proteome</keyword>
<accession>A0AAV4BST8</accession>
<feature type="region of interest" description="Disordered" evidence="1">
    <location>
        <begin position="40"/>
        <end position="78"/>
    </location>
</feature>
<feature type="compositionally biased region" description="Acidic residues" evidence="1">
    <location>
        <begin position="57"/>
        <end position="72"/>
    </location>
</feature>
<proteinExistence type="predicted"/>
<evidence type="ECO:0000313" key="3">
    <source>
        <dbReference type="Proteomes" id="UP000735302"/>
    </source>
</evidence>
<dbReference type="EMBL" id="BLXT01005315">
    <property type="protein sequence ID" value="GFO22052.1"/>
    <property type="molecule type" value="Genomic_DNA"/>
</dbReference>
<dbReference type="Proteomes" id="UP000735302">
    <property type="component" value="Unassembled WGS sequence"/>
</dbReference>
<sequence length="78" mass="8650">MDEAIHRDILREATAHSTEKPTVMMIGLLCTASLQQGDLRLLGPPTGQGAGGQHDNDELEEEEEEEEEEDCKEIDKIC</sequence>
<gene>
    <name evidence="2" type="ORF">PoB_004855700</name>
</gene>
<comment type="caution">
    <text evidence="2">The sequence shown here is derived from an EMBL/GenBank/DDBJ whole genome shotgun (WGS) entry which is preliminary data.</text>
</comment>
<name>A0AAV4BST8_9GAST</name>
<evidence type="ECO:0000256" key="1">
    <source>
        <dbReference type="SAM" id="MobiDB-lite"/>
    </source>
</evidence>
<organism evidence="2 3">
    <name type="scientific">Plakobranchus ocellatus</name>
    <dbReference type="NCBI Taxonomy" id="259542"/>
    <lineage>
        <taxon>Eukaryota</taxon>
        <taxon>Metazoa</taxon>
        <taxon>Spiralia</taxon>
        <taxon>Lophotrochozoa</taxon>
        <taxon>Mollusca</taxon>
        <taxon>Gastropoda</taxon>
        <taxon>Heterobranchia</taxon>
        <taxon>Euthyneura</taxon>
        <taxon>Panpulmonata</taxon>
        <taxon>Sacoglossa</taxon>
        <taxon>Placobranchoidea</taxon>
        <taxon>Plakobranchidae</taxon>
        <taxon>Plakobranchus</taxon>
    </lineage>
</organism>